<dbReference type="Proteomes" id="UP001239909">
    <property type="component" value="Unassembled WGS sequence"/>
</dbReference>
<gene>
    <name evidence="2" type="ORF">LNKW23_16050</name>
</gene>
<protein>
    <submittedName>
        <fullName evidence="2">SDR family oxidoreductase</fullName>
    </submittedName>
</protein>
<dbReference type="SUPFAM" id="SSF51735">
    <property type="entry name" value="NAD(P)-binding Rossmann-fold domains"/>
    <property type="match status" value="1"/>
</dbReference>
<dbReference type="InterPro" id="IPR036291">
    <property type="entry name" value="NAD(P)-bd_dom_sf"/>
</dbReference>
<sequence>MPQPRIGITGATGGIGGRVARQLAERGVPLRLIVRDPARAPKLPDAEIAVASYADREAMIAATTGIGTLFLVSGFEAADRLAQHKAAIDSFVGAGGERVVYTSFVNCRPDAVFTFAHDHYYTEQYMTVRGLAFAALRNNFYADMVPRLPVDGAIRGPAGNGRFAPVARDDVADVAAALLIDPAAPTGAFDVTGPELLTMADAAALLGEATGRPVAYVKETIEEAYASRAGFDAPKFELDGWVTSYAGIAAGEFAVLSDTVERFAGHPPMSLRAFLARLG</sequence>
<dbReference type="Gene3D" id="3.90.25.10">
    <property type="entry name" value="UDP-galactose 4-epimerase, domain 1"/>
    <property type="match status" value="1"/>
</dbReference>
<evidence type="ECO:0000259" key="1">
    <source>
        <dbReference type="Pfam" id="PF13460"/>
    </source>
</evidence>
<evidence type="ECO:0000313" key="3">
    <source>
        <dbReference type="Proteomes" id="UP001239909"/>
    </source>
</evidence>
<dbReference type="RefSeq" id="WP_285671171.1">
    <property type="nucleotide sequence ID" value="NZ_BSYI01000010.1"/>
</dbReference>
<feature type="domain" description="NAD(P)-binding" evidence="1">
    <location>
        <begin position="10"/>
        <end position="182"/>
    </location>
</feature>
<dbReference type="InterPro" id="IPR051604">
    <property type="entry name" value="Ergot_Alk_Oxidoreductase"/>
</dbReference>
<dbReference type="EMBL" id="BSYI01000010">
    <property type="protein sequence ID" value="GMG82392.1"/>
    <property type="molecule type" value="Genomic_DNA"/>
</dbReference>
<dbReference type="Gene3D" id="3.40.50.720">
    <property type="entry name" value="NAD(P)-binding Rossmann-like Domain"/>
    <property type="match status" value="1"/>
</dbReference>
<evidence type="ECO:0000313" key="2">
    <source>
        <dbReference type="EMBL" id="GMG82392.1"/>
    </source>
</evidence>
<name>A0ABQ6LHB3_9RHOB</name>
<comment type="caution">
    <text evidence="2">The sequence shown here is derived from an EMBL/GenBank/DDBJ whole genome shotgun (WGS) entry which is preliminary data.</text>
</comment>
<reference evidence="2 3" key="1">
    <citation type="submission" date="2023-04" db="EMBL/GenBank/DDBJ databases">
        <title>Marinoamorphus aggregata gen. nov., sp. Nov., isolate from tissue of brittle star Ophioplocus japonicus.</title>
        <authorList>
            <person name="Kawano K."/>
            <person name="Sawayama S."/>
            <person name="Nakagawa S."/>
        </authorList>
    </citation>
    <scope>NUCLEOTIDE SEQUENCE [LARGE SCALE GENOMIC DNA]</scope>
    <source>
        <strain evidence="2 3">NKW23</strain>
    </source>
</reference>
<accession>A0ABQ6LHB3</accession>
<organism evidence="2 3">
    <name type="scientific">Paralimibaculum aggregatum</name>
    <dbReference type="NCBI Taxonomy" id="3036245"/>
    <lineage>
        <taxon>Bacteria</taxon>
        <taxon>Pseudomonadati</taxon>
        <taxon>Pseudomonadota</taxon>
        <taxon>Alphaproteobacteria</taxon>
        <taxon>Rhodobacterales</taxon>
        <taxon>Paracoccaceae</taxon>
        <taxon>Paralimibaculum</taxon>
    </lineage>
</organism>
<proteinExistence type="predicted"/>
<keyword evidence="3" id="KW-1185">Reference proteome</keyword>
<dbReference type="PANTHER" id="PTHR43162:SF1">
    <property type="entry name" value="PRESTALK A DIFFERENTIATION PROTEIN A"/>
    <property type="match status" value="1"/>
</dbReference>
<dbReference type="InterPro" id="IPR016040">
    <property type="entry name" value="NAD(P)-bd_dom"/>
</dbReference>
<dbReference type="Pfam" id="PF13460">
    <property type="entry name" value="NAD_binding_10"/>
    <property type="match status" value="1"/>
</dbReference>
<dbReference type="PANTHER" id="PTHR43162">
    <property type="match status" value="1"/>
</dbReference>